<evidence type="ECO:0000256" key="3">
    <source>
        <dbReference type="PIRSR" id="PIRSR002825-1"/>
    </source>
</evidence>
<evidence type="ECO:0000256" key="1">
    <source>
        <dbReference type="ARBA" id="ARBA00008520"/>
    </source>
</evidence>
<dbReference type="PANTHER" id="PTHR30006:SF15">
    <property type="entry name" value="IRON-UTILIZATION PERIPLASMIC PROTEIN"/>
    <property type="match status" value="1"/>
</dbReference>
<feature type="binding site" evidence="3">
    <location>
        <position position="239"/>
    </location>
    <ligand>
        <name>Fe cation</name>
        <dbReference type="ChEBI" id="CHEBI:24875"/>
    </ligand>
</feature>
<dbReference type="PIRSF" id="PIRSF002825">
    <property type="entry name" value="CfbpA"/>
    <property type="match status" value="1"/>
</dbReference>
<organism evidence="4 5">
    <name type="scientific">Magnetofaba australis IT-1</name>
    <dbReference type="NCBI Taxonomy" id="1434232"/>
    <lineage>
        <taxon>Bacteria</taxon>
        <taxon>Pseudomonadati</taxon>
        <taxon>Pseudomonadota</taxon>
        <taxon>Magnetococcia</taxon>
        <taxon>Magnetococcales</taxon>
        <taxon>Magnetococcaceae</taxon>
        <taxon>Magnetofaba</taxon>
    </lineage>
</organism>
<dbReference type="EMBL" id="LVJN01000015">
    <property type="protein sequence ID" value="OSM07132.1"/>
    <property type="molecule type" value="Genomic_DNA"/>
</dbReference>
<dbReference type="Gene3D" id="3.40.190.10">
    <property type="entry name" value="Periplasmic binding protein-like II"/>
    <property type="match status" value="2"/>
</dbReference>
<dbReference type="GO" id="GO:0046872">
    <property type="term" value="F:metal ion binding"/>
    <property type="evidence" value="ECO:0007669"/>
    <property type="project" value="UniProtKB-KW"/>
</dbReference>
<keyword evidence="3" id="KW-0408">Iron</keyword>
<keyword evidence="5" id="KW-1185">Reference proteome</keyword>
<dbReference type="Pfam" id="PF13343">
    <property type="entry name" value="SBP_bac_6"/>
    <property type="match status" value="1"/>
</dbReference>
<feature type="binding site" evidence="3">
    <location>
        <position position="238"/>
    </location>
    <ligand>
        <name>Fe cation</name>
        <dbReference type="ChEBI" id="CHEBI:24875"/>
    </ligand>
</feature>
<evidence type="ECO:0000313" key="4">
    <source>
        <dbReference type="EMBL" id="OSM07132.1"/>
    </source>
</evidence>
<keyword evidence="3" id="KW-0479">Metal-binding</keyword>
<reference evidence="4 5" key="1">
    <citation type="journal article" date="2016" name="BMC Genomics">
        <title>Combined genomic and structural analyses of a cultured magnetotactic bacterium reveals its niche adaptation to a dynamic environment.</title>
        <authorList>
            <person name="Araujo A.C."/>
            <person name="Morillo V."/>
            <person name="Cypriano J."/>
            <person name="Teixeira L.C."/>
            <person name="Leao P."/>
            <person name="Lyra S."/>
            <person name="Almeida L.G."/>
            <person name="Bazylinski D.A."/>
            <person name="Vasconcellos A.T."/>
            <person name="Abreu F."/>
            <person name="Lins U."/>
        </authorList>
    </citation>
    <scope>NUCLEOTIDE SEQUENCE [LARGE SCALE GENOMIC DNA]</scope>
    <source>
        <strain evidence="4 5">IT-1</strain>
    </source>
</reference>
<protein>
    <submittedName>
        <fullName evidence="4">Putative Fe3+ ABC transporter periplasmic protein</fullName>
    </submittedName>
</protein>
<sequence>MFASHRSQQEKTGKSDMPWTIRLVAFSLISLISLGASAALAAEVNLYSARKEQLIKPLLDRFTAETGIRVNLVTGKADALLKRLKSEGINSPADVLLTTDAGRLHRAKQVGVTQAVNDPELKAAIPSAYRDPEGHWFGLSLRARPILYVKGQVDATKLSSYEQLADPMWRGRICIRSSGNIYNQSLVASMIAVNGVQATEQWAKQFVKNFARPPRGGDRDQIKGAASGQCDIAIANTYYLAGMLLSKDPNERSAAQRMVVFWPNQEDRGTHVNVSGAAVTRSAKHVDEAVKLIRFLTTPEAQAWYSQTNGEYPVRSDAPVSALLKSWGDFKADTLNLSQLGLRNPDAVMLMDRAGWK</sequence>
<comment type="similarity">
    <text evidence="1">Belongs to the bacterial solute-binding protein 1 family.</text>
</comment>
<dbReference type="CDD" id="cd13542">
    <property type="entry name" value="PBP2_FutA1_ilke"/>
    <property type="match status" value="1"/>
</dbReference>
<accession>A0A1Y2K8X8</accession>
<dbReference type="STRING" id="1434232.MAIT1_03956"/>
<evidence type="ECO:0000313" key="5">
    <source>
        <dbReference type="Proteomes" id="UP000194003"/>
    </source>
</evidence>
<dbReference type="AlphaFoldDB" id="A0A1Y2K8X8"/>
<comment type="caution">
    <text evidence="4">The sequence shown here is derived from an EMBL/GenBank/DDBJ whole genome shotgun (WGS) entry which is preliminary data.</text>
</comment>
<dbReference type="Proteomes" id="UP000194003">
    <property type="component" value="Unassembled WGS sequence"/>
</dbReference>
<dbReference type="SUPFAM" id="SSF53850">
    <property type="entry name" value="Periplasmic binding protein-like II"/>
    <property type="match status" value="1"/>
</dbReference>
<name>A0A1Y2K8X8_9PROT</name>
<keyword evidence="2" id="KW-0732">Signal</keyword>
<evidence type="ECO:0000256" key="2">
    <source>
        <dbReference type="ARBA" id="ARBA00022729"/>
    </source>
</evidence>
<dbReference type="InterPro" id="IPR026045">
    <property type="entry name" value="Ferric-bd"/>
</dbReference>
<dbReference type="GO" id="GO:0030288">
    <property type="term" value="C:outer membrane-bounded periplasmic space"/>
    <property type="evidence" value="ECO:0007669"/>
    <property type="project" value="TreeGrafter"/>
</dbReference>
<dbReference type="PANTHER" id="PTHR30006">
    <property type="entry name" value="THIAMINE-BINDING PERIPLASMIC PROTEIN-RELATED"/>
    <property type="match status" value="1"/>
</dbReference>
<gene>
    <name evidence="4" type="ORF">MAIT1_03956</name>
</gene>
<proteinExistence type="inferred from homology"/>